<evidence type="ECO:0000313" key="1">
    <source>
        <dbReference type="EMBL" id="QHT18520.1"/>
    </source>
</evidence>
<organism evidence="1">
    <name type="scientific">viral metagenome</name>
    <dbReference type="NCBI Taxonomy" id="1070528"/>
    <lineage>
        <taxon>unclassified sequences</taxon>
        <taxon>metagenomes</taxon>
        <taxon>organismal metagenomes</taxon>
    </lineage>
</organism>
<proteinExistence type="predicted"/>
<dbReference type="AlphaFoldDB" id="A0A6C0DQR0"/>
<reference evidence="1" key="1">
    <citation type="journal article" date="2020" name="Nature">
        <title>Giant virus diversity and host interactions through global metagenomics.</title>
        <authorList>
            <person name="Schulz F."/>
            <person name="Roux S."/>
            <person name="Paez-Espino D."/>
            <person name="Jungbluth S."/>
            <person name="Walsh D.A."/>
            <person name="Denef V.J."/>
            <person name="McMahon K.D."/>
            <person name="Konstantinidis K.T."/>
            <person name="Eloe-Fadrosh E.A."/>
            <person name="Kyrpides N.C."/>
            <person name="Woyke T."/>
        </authorList>
    </citation>
    <scope>NUCLEOTIDE SEQUENCE</scope>
    <source>
        <strain evidence="1">GVMAG-M-3300023174-47</strain>
    </source>
</reference>
<sequence length="105" mass="12147">MTTHEDEKKAAEAANVAKYGCAACSCCGHQFDDWKTEAENGGRKRRAVIKHPHERRIDFDETGARIRIPYYRILPCASCPEQFKDEFWARQAHDEEVAWMLQNGF</sequence>
<name>A0A6C0DQR0_9ZZZZ</name>
<dbReference type="EMBL" id="MN739658">
    <property type="protein sequence ID" value="QHT18520.1"/>
    <property type="molecule type" value="Genomic_DNA"/>
</dbReference>
<protein>
    <submittedName>
        <fullName evidence="1">Uncharacterized protein</fullName>
    </submittedName>
</protein>
<accession>A0A6C0DQR0</accession>